<feature type="region of interest" description="Disordered" evidence="1">
    <location>
        <begin position="1"/>
        <end position="55"/>
    </location>
</feature>
<dbReference type="InterPro" id="IPR012442">
    <property type="entry name" value="DUF1645_plant"/>
</dbReference>
<keyword evidence="3" id="KW-1185">Reference proteome</keyword>
<dbReference type="Pfam" id="PF07816">
    <property type="entry name" value="DUF1645"/>
    <property type="match status" value="1"/>
</dbReference>
<comment type="caution">
    <text evidence="2">The sequence shown here is derived from an EMBL/GenBank/DDBJ whole genome shotgun (WGS) entry which is preliminary data.</text>
</comment>
<evidence type="ECO:0000313" key="3">
    <source>
        <dbReference type="Proteomes" id="UP001153076"/>
    </source>
</evidence>
<sequence length="285" mass="31631">MELQSQIAEEFDKTLTLQEAQTDDDEDEDEDEESVSSDFEFSFAGAGDTSSPVSAEEIFQNGQIRPIFPFNVDDKFDEATTSYGPPVRKLFVQSSPESDDIAEGPYCAWSSSEKSAAKAPAPAPEMSRKSNSTGFSKLWRFRDLLVRSHSDGKDAFVFLTTGKGEEKSTDMASEKKVKREKIRVERKECATTTLRGETKNNKKEKGKEKSAYEVFYGKREKKTGKGKSYLPYKQDLVGFFTNVNGPFTLGAEGPSSKMTGLCQEWVVTQQTNLGCVMDTGPADDL</sequence>
<evidence type="ECO:0000313" key="2">
    <source>
        <dbReference type="EMBL" id="KAJ8451636.1"/>
    </source>
</evidence>
<dbReference type="AlphaFoldDB" id="A0A9Q1QS54"/>
<dbReference type="OrthoDB" id="1933664at2759"/>
<feature type="region of interest" description="Disordered" evidence="1">
    <location>
        <begin position="95"/>
        <end position="132"/>
    </location>
</feature>
<dbReference type="Proteomes" id="UP001153076">
    <property type="component" value="Unassembled WGS sequence"/>
</dbReference>
<protein>
    <submittedName>
        <fullName evidence="2">Uncharacterized protein</fullName>
    </submittedName>
</protein>
<evidence type="ECO:0000256" key="1">
    <source>
        <dbReference type="SAM" id="MobiDB-lite"/>
    </source>
</evidence>
<dbReference type="PANTHER" id="PTHR33095:SF114">
    <property type="entry name" value="DUF1645 FAMILY PROTEIN"/>
    <property type="match status" value="1"/>
</dbReference>
<feature type="compositionally biased region" description="Acidic residues" evidence="1">
    <location>
        <begin position="21"/>
        <end position="35"/>
    </location>
</feature>
<dbReference type="EMBL" id="JAKOGI010000008">
    <property type="protein sequence ID" value="KAJ8451636.1"/>
    <property type="molecule type" value="Genomic_DNA"/>
</dbReference>
<dbReference type="PANTHER" id="PTHR33095">
    <property type="entry name" value="OS07G0619500 PROTEIN"/>
    <property type="match status" value="1"/>
</dbReference>
<organism evidence="2 3">
    <name type="scientific">Carnegiea gigantea</name>
    <dbReference type="NCBI Taxonomy" id="171969"/>
    <lineage>
        <taxon>Eukaryota</taxon>
        <taxon>Viridiplantae</taxon>
        <taxon>Streptophyta</taxon>
        <taxon>Embryophyta</taxon>
        <taxon>Tracheophyta</taxon>
        <taxon>Spermatophyta</taxon>
        <taxon>Magnoliopsida</taxon>
        <taxon>eudicotyledons</taxon>
        <taxon>Gunneridae</taxon>
        <taxon>Pentapetalae</taxon>
        <taxon>Caryophyllales</taxon>
        <taxon>Cactineae</taxon>
        <taxon>Cactaceae</taxon>
        <taxon>Cactoideae</taxon>
        <taxon>Echinocereeae</taxon>
        <taxon>Carnegiea</taxon>
    </lineage>
</organism>
<name>A0A9Q1QS54_9CARY</name>
<feature type="compositionally biased region" description="Low complexity" evidence="1">
    <location>
        <begin position="110"/>
        <end position="120"/>
    </location>
</feature>
<proteinExistence type="predicted"/>
<accession>A0A9Q1QS54</accession>
<gene>
    <name evidence="2" type="ORF">Cgig2_018270</name>
</gene>
<reference evidence="2" key="1">
    <citation type="submission" date="2022-04" db="EMBL/GenBank/DDBJ databases">
        <title>Carnegiea gigantea Genome sequencing and assembly v2.</title>
        <authorList>
            <person name="Copetti D."/>
            <person name="Sanderson M.J."/>
            <person name="Burquez A."/>
            <person name="Wojciechowski M.F."/>
        </authorList>
    </citation>
    <scope>NUCLEOTIDE SEQUENCE</scope>
    <source>
        <strain evidence="2">SGP5-SGP5p</strain>
        <tissue evidence="2">Aerial part</tissue>
    </source>
</reference>